<evidence type="ECO:0000256" key="3">
    <source>
        <dbReference type="ARBA" id="ARBA00022692"/>
    </source>
</evidence>
<comment type="caution">
    <text evidence="11">The sequence shown here is derived from an EMBL/GenBank/DDBJ whole genome shotgun (WGS) entry which is preliminary data.</text>
</comment>
<dbReference type="InterPro" id="IPR027417">
    <property type="entry name" value="P-loop_NTPase"/>
</dbReference>
<dbReference type="InterPro" id="IPR050352">
    <property type="entry name" value="ABCG_transporters"/>
</dbReference>
<dbReference type="InterPro" id="IPR000742">
    <property type="entry name" value="EGF"/>
</dbReference>
<dbReference type="InterPro" id="IPR003439">
    <property type="entry name" value="ABC_transporter-like_ATP-bd"/>
</dbReference>
<reference evidence="11 12" key="1">
    <citation type="submission" date="2021-02" db="EMBL/GenBank/DDBJ databases">
        <title>Variation within the Batrachochytrium salamandrivorans European outbreak.</title>
        <authorList>
            <person name="Kelly M."/>
            <person name="Pasmans F."/>
            <person name="Shea T.P."/>
            <person name="Munoz J.F."/>
            <person name="Carranza S."/>
            <person name="Cuomo C.A."/>
            <person name="Martel A."/>
        </authorList>
    </citation>
    <scope>NUCLEOTIDE SEQUENCE [LARGE SCALE GENOMIC DNA]</scope>
    <source>
        <strain evidence="11 12">AMFP18/2</strain>
    </source>
</reference>
<evidence type="ECO:0000313" key="12">
    <source>
        <dbReference type="Proteomes" id="UP001648503"/>
    </source>
</evidence>
<dbReference type="SUPFAM" id="SSF52540">
    <property type="entry name" value="P-loop containing nucleoside triphosphate hydrolases"/>
    <property type="match status" value="1"/>
</dbReference>
<dbReference type="Pfam" id="PF19055">
    <property type="entry name" value="ABC2_membrane_7"/>
    <property type="match status" value="1"/>
</dbReference>
<evidence type="ECO:0000256" key="8">
    <source>
        <dbReference type="SAM" id="MobiDB-lite"/>
    </source>
</evidence>
<evidence type="ECO:0000256" key="5">
    <source>
        <dbReference type="ARBA" id="ARBA00022840"/>
    </source>
</evidence>
<dbReference type="Gene3D" id="3.40.50.300">
    <property type="entry name" value="P-loop containing nucleotide triphosphate hydrolases"/>
    <property type="match status" value="1"/>
</dbReference>
<gene>
    <name evidence="11" type="ORF">BASA50_002640</name>
</gene>
<feature type="region of interest" description="Disordered" evidence="8">
    <location>
        <begin position="975"/>
        <end position="1001"/>
    </location>
</feature>
<dbReference type="InterPro" id="IPR003593">
    <property type="entry name" value="AAA+_ATPase"/>
</dbReference>
<dbReference type="PANTHER" id="PTHR48041">
    <property type="entry name" value="ABC TRANSPORTER G FAMILY MEMBER 28"/>
    <property type="match status" value="1"/>
</dbReference>
<evidence type="ECO:0000256" key="6">
    <source>
        <dbReference type="ARBA" id="ARBA00022989"/>
    </source>
</evidence>
<dbReference type="SMART" id="SM00382">
    <property type="entry name" value="AAA"/>
    <property type="match status" value="1"/>
</dbReference>
<dbReference type="PROSITE" id="PS00211">
    <property type="entry name" value="ABC_TRANSPORTER_1"/>
    <property type="match status" value="1"/>
</dbReference>
<keyword evidence="5" id="KW-0067">ATP-binding</keyword>
<name>A0ABQ8FKX1_9FUNG</name>
<feature type="domain" description="ABC transporter" evidence="10">
    <location>
        <begin position="360"/>
        <end position="599"/>
    </location>
</feature>
<evidence type="ECO:0000256" key="7">
    <source>
        <dbReference type="ARBA" id="ARBA00023136"/>
    </source>
</evidence>
<evidence type="ECO:0000256" key="9">
    <source>
        <dbReference type="SAM" id="Phobius"/>
    </source>
</evidence>
<dbReference type="Proteomes" id="UP001648503">
    <property type="component" value="Unassembled WGS sequence"/>
</dbReference>
<dbReference type="EMBL" id="JAFCIX010000051">
    <property type="protein sequence ID" value="KAH6600051.1"/>
    <property type="molecule type" value="Genomic_DNA"/>
</dbReference>
<keyword evidence="6 9" id="KW-1133">Transmembrane helix</keyword>
<feature type="transmembrane region" description="Helical" evidence="9">
    <location>
        <begin position="745"/>
        <end position="768"/>
    </location>
</feature>
<dbReference type="Pfam" id="PF01061">
    <property type="entry name" value="ABC2_membrane"/>
    <property type="match status" value="1"/>
</dbReference>
<comment type="subcellular location">
    <subcellularLocation>
        <location evidence="1">Membrane</location>
        <topology evidence="1">Multi-pass membrane protein</topology>
    </subcellularLocation>
</comment>
<dbReference type="PROSITE" id="PS50893">
    <property type="entry name" value="ABC_TRANSPORTER_2"/>
    <property type="match status" value="1"/>
</dbReference>
<feature type="transmembrane region" description="Helical" evidence="9">
    <location>
        <begin position="825"/>
        <end position="846"/>
    </location>
</feature>
<keyword evidence="7 9" id="KW-0472">Membrane</keyword>
<dbReference type="InterPro" id="IPR013525">
    <property type="entry name" value="ABC2_TM"/>
</dbReference>
<evidence type="ECO:0000256" key="2">
    <source>
        <dbReference type="ARBA" id="ARBA00022448"/>
    </source>
</evidence>
<dbReference type="CDD" id="cd03213">
    <property type="entry name" value="ABCG_EPDR"/>
    <property type="match status" value="1"/>
</dbReference>
<evidence type="ECO:0000256" key="1">
    <source>
        <dbReference type="ARBA" id="ARBA00004141"/>
    </source>
</evidence>
<evidence type="ECO:0000259" key="10">
    <source>
        <dbReference type="PROSITE" id="PS50893"/>
    </source>
</evidence>
<dbReference type="Pfam" id="PF00005">
    <property type="entry name" value="ABC_tran"/>
    <property type="match status" value="1"/>
</dbReference>
<accession>A0ABQ8FKX1</accession>
<keyword evidence="4" id="KW-0547">Nucleotide-binding</keyword>
<keyword evidence="12" id="KW-1185">Reference proteome</keyword>
<dbReference type="PROSITE" id="PS00022">
    <property type="entry name" value="EGF_1"/>
    <property type="match status" value="1"/>
</dbReference>
<organism evidence="11 12">
    <name type="scientific">Batrachochytrium salamandrivorans</name>
    <dbReference type="NCBI Taxonomy" id="1357716"/>
    <lineage>
        <taxon>Eukaryota</taxon>
        <taxon>Fungi</taxon>
        <taxon>Fungi incertae sedis</taxon>
        <taxon>Chytridiomycota</taxon>
        <taxon>Chytridiomycota incertae sedis</taxon>
        <taxon>Chytridiomycetes</taxon>
        <taxon>Rhizophydiales</taxon>
        <taxon>Rhizophydiales incertae sedis</taxon>
        <taxon>Batrachochytrium</taxon>
    </lineage>
</organism>
<dbReference type="InterPro" id="IPR043926">
    <property type="entry name" value="ABCG_dom"/>
</dbReference>
<feature type="transmembrane region" description="Helical" evidence="9">
    <location>
        <begin position="798"/>
        <end position="819"/>
    </location>
</feature>
<evidence type="ECO:0000313" key="11">
    <source>
        <dbReference type="EMBL" id="KAH6600051.1"/>
    </source>
</evidence>
<dbReference type="PANTHER" id="PTHR48041:SF2">
    <property type="entry name" value="ATP-DEPENDENT PERMEASE-RELATED"/>
    <property type="match status" value="1"/>
</dbReference>
<feature type="transmembrane region" description="Helical" evidence="9">
    <location>
        <begin position="853"/>
        <end position="874"/>
    </location>
</feature>
<sequence>MLFSNGLPAMSSSLQWQLPSHSQSHQPSLLLAAFGLHIIGSHFRLPIMAEAQVLPINGTCPVCFNCNAKGCNNFGTCMGGACFCPDGFGSQDCSQPTCGSLLIPPDLRPIRPAASSCVCDPGFSGINCNICTSDNVCASMRGKPLGTHYICNNSTKVWRTDHHSSCSIKNTLLAAVYPGATEVSFKRDTLKGAMLATLWYLEIPQFSCNITGCGQSLLEQNVNWACSSVSCRCNTGSKYCGGGGVIDLTDSINKANGGLGILCNQTTATCSLGFDFLKGVFPQGLGMQNCRFGECVDETASPPLFDGTPKVVKIDAYGYAGIGLATVIFIGIMTALVLGLIQQSRFRQLPPVIEQDGMSVQFKDISYSVGSQTIISDISGFVEPGSMLAIIGPSGAGKSTFLDILAGKAKTGTVKGTITVGNDLSRSTLRRLSGFVDQEDVFISTMTVREALEFSAALRLPESLSARDRKHRIEEVMDELGLTHIQNTRIGDSLSRGISGGEKRRLSIGVELVTNPAVIYLDEPTSGLDSYNAVQVMETLATLSHKWKRTVIFSIHQPRSDVFALFDQILLLSKGTTVFFGRTDSAADYLAGYGIPCPPGYNLADHLIDVATKYPAGLPINKQVVTPDSITPKSTNSDVQWRFKSNTKNTFVKSGDAKIGSYKLEPSHEVIYDTHAEDGNASLNRREFTASFLTQLSVLLGRSWVNFWRQPGLFIAHTSIAAVLGVFLGALYWKSDSSLAGIQNRLGSIFFIQSLIGFSSMTAISVFSREKLLFIRERSNGYYGAGPLFISKMLFDLIPLRVLPGLILSTIPFFMIGYTSGPGYFIRYVGIMLIFSANCGLFCLALGCAFIEYGTAILVASMLLLFQMLFAGLLVNQLQIPTALSWLQYLSFFKYAFEAVVVNDASGLRFVDTISGVEIGISASVVLAKFGIDMDGFWRDYCVSVGIFILFMSVAAYLVARRMREKRDSSVHLARIPNSHGNSSDNDHHQQQPGPSASKPY</sequence>
<dbReference type="InterPro" id="IPR017871">
    <property type="entry name" value="ABC_transporter-like_CS"/>
</dbReference>
<keyword evidence="3 9" id="KW-0812">Transmembrane</keyword>
<proteinExistence type="predicted"/>
<protein>
    <recommendedName>
        <fullName evidence="10">ABC transporter domain-containing protein</fullName>
    </recommendedName>
</protein>
<feature type="transmembrane region" description="Helical" evidence="9">
    <location>
        <begin position="316"/>
        <end position="341"/>
    </location>
</feature>
<feature type="transmembrane region" description="Helical" evidence="9">
    <location>
        <begin position="938"/>
        <end position="960"/>
    </location>
</feature>
<keyword evidence="2" id="KW-0813">Transport</keyword>
<evidence type="ECO:0000256" key="4">
    <source>
        <dbReference type="ARBA" id="ARBA00022741"/>
    </source>
</evidence>
<feature type="transmembrane region" description="Helical" evidence="9">
    <location>
        <begin position="712"/>
        <end position="733"/>
    </location>
</feature>